<dbReference type="InterPro" id="IPR027417">
    <property type="entry name" value="P-loop_NTPase"/>
</dbReference>
<keyword evidence="2" id="KW-0433">Leucine-rich repeat</keyword>
<organism evidence="7 8">
    <name type="scientific">Paspalum notatum var. saurae</name>
    <dbReference type="NCBI Taxonomy" id="547442"/>
    <lineage>
        <taxon>Eukaryota</taxon>
        <taxon>Viridiplantae</taxon>
        <taxon>Streptophyta</taxon>
        <taxon>Embryophyta</taxon>
        <taxon>Tracheophyta</taxon>
        <taxon>Spermatophyta</taxon>
        <taxon>Magnoliopsida</taxon>
        <taxon>Liliopsida</taxon>
        <taxon>Poales</taxon>
        <taxon>Poaceae</taxon>
        <taxon>PACMAD clade</taxon>
        <taxon>Panicoideae</taxon>
        <taxon>Andropogonodae</taxon>
        <taxon>Paspaleae</taxon>
        <taxon>Paspalinae</taxon>
        <taxon>Paspalum</taxon>
    </lineage>
</organism>
<evidence type="ECO:0000256" key="5">
    <source>
        <dbReference type="ARBA" id="ARBA00022821"/>
    </source>
</evidence>
<evidence type="ECO:0000256" key="1">
    <source>
        <dbReference type="ARBA" id="ARBA00008894"/>
    </source>
</evidence>
<keyword evidence="8" id="KW-1185">Reference proteome</keyword>
<evidence type="ECO:0000259" key="6">
    <source>
        <dbReference type="Pfam" id="PF18052"/>
    </source>
</evidence>
<sequence length="220" mass="25075">MAAEVPATIVVRPMLSMVKEKASSYLLDQYNAMEGMEDQHKLLKRKLPAVLDVIADAEEQATKHREGVKAWLSMRSERWPTRLAMSWMSPYEALRHKARAEGNYTELGMDVIKIFPSHNHFVFCYKMANKLRTILQELDVLIVEMNTFRFEFKPQSSMSLKRRKTYPYISGHFVNIAGESRAKEKKEIVDTLLAEGSNMGLMVLPIVGMAGMGKTAIAYI</sequence>
<dbReference type="AlphaFoldDB" id="A0AAQ3X3E9"/>
<dbReference type="Pfam" id="PF18052">
    <property type="entry name" value="Rx_N"/>
    <property type="match status" value="1"/>
</dbReference>
<evidence type="ECO:0000313" key="7">
    <source>
        <dbReference type="EMBL" id="WVZ82915.1"/>
    </source>
</evidence>
<dbReference type="Gene3D" id="3.40.50.300">
    <property type="entry name" value="P-loop containing nucleotide triphosphate hydrolases"/>
    <property type="match status" value="1"/>
</dbReference>
<evidence type="ECO:0000256" key="2">
    <source>
        <dbReference type="ARBA" id="ARBA00022614"/>
    </source>
</evidence>
<dbReference type="GO" id="GO:0000166">
    <property type="term" value="F:nucleotide binding"/>
    <property type="evidence" value="ECO:0007669"/>
    <property type="project" value="UniProtKB-KW"/>
</dbReference>
<feature type="domain" description="Disease resistance N-terminal" evidence="6">
    <location>
        <begin position="15"/>
        <end position="73"/>
    </location>
</feature>
<gene>
    <name evidence="7" type="ORF">U9M48_030121</name>
</gene>
<comment type="similarity">
    <text evidence="1">Belongs to the disease resistance NB-LRR family.</text>
</comment>
<evidence type="ECO:0000256" key="4">
    <source>
        <dbReference type="ARBA" id="ARBA00022741"/>
    </source>
</evidence>
<evidence type="ECO:0000313" key="8">
    <source>
        <dbReference type="Proteomes" id="UP001341281"/>
    </source>
</evidence>
<dbReference type="Gene3D" id="1.20.5.4130">
    <property type="match status" value="1"/>
</dbReference>
<keyword evidence="3" id="KW-0677">Repeat</keyword>
<accession>A0AAQ3X3E9</accession>
<protein>
    <recommendedName>
        <fullName evidence="6">Disease resistance N-terminal domain-containing protein</fullName>
    </recommendedName>
</protein>
<keyword evidence="4" id="KW-0547">Nucleotide-binding</keyword>
<name>A0AAQ3X3E9_PASNO</name>
<evidence type="ECO:0000256" key="3">
    <source>
        <dbReference type="ARBA" id="ARBA00022737"/>
    </source>
</evidence>
<dbReference type="SUPFAM" id="SSF52540">
    <property type="entry name" value="P-loop containing nucleoside triphosphate hydrolases"/>
    <property type="match status" value="1"/>
</dbReference>
<dbReference type="GO" id="GO:0006952">
    <property type="term" value="P:defense response"/>
    <property type="evidence" value="ECO:0007669"/>
    <property type="project" value="UniProtKB-KW"/>
</dbReference>
<dbReference type="Proteomes" id="UP001341281">
    <property type="component" value="Chromosome 06"/>
</dbReference>
<dbReference type="EMBL" id="CP144750">
    <property type="protein sequence ID" value="WVZ82915.1"/>
    <property type="molecule type" value="Genomic_DNA"/>
</dbReference>
<reference evidence="7 8" key="1">
    <citation type="submission" date="2024-02" db="EMBL/GenBank/DDBJ databases">
        <title>High-quality chromosome-scale genome assembly of Pensacola bahiagrass (Paspalum notatum Flugge var. saurae).</title>
        <authorList>
            <person name="Vega J.M."/>
            <person name="Podio M."/>
            <person name="Orjuela J."/>
            <person name="Siena L.A."/>
            <person name="Pessino S.C."/>
            <person name="Combes M.C."/>
            <person name="Mariac C."/>
            <person name="Albertini E."/>
            <person name="Pupilli F."/>
            <person name="Ortiz J.P.A."/>
            <person name="Leblanc O."/>
        </authorList>
    </citation>
    <scope>NUCLEOTIDE SEQUENCE [LARGE SCALE GENOMIC DNA]</scope>
    <source>
        <strain evidence="7">R1</strain>
        <tissue evidence="7">Leaf</tissue>
    </source>
</reference>
<dbReference type="InterPro" id="IPR041118">
    <property type="entry name" value="Rx_N"/>
</dbReference>
<proteinExistence type="inferred from homology"/>
<keyword evidence="5" id="KW-0611">Plant defense</keyword>